<dbReference type="Gene3D" id="3.40.50.150">
    <property type="entry name" value="Vaccinia Virus protein VP39"/>
    <property type="match status" value="1"/>
</dbReference>
<dbReference type="InterPro" id="IPR050750">
    <property type="entry name" value="C5-MTase"/>
</dbReference>
<dbReference type="InterPro" id="IPR029063">
    <property type="entry name" value="SAM-dependent_MTases_sf"/>
</dbReference>
<feature type="region of interest" description="Disordered" evidence="9">
    <location>
        <begin position="178"/>
        <end position="209"/>
    </location>
</feature>
<accession>A0A1Q6F298</accession>
<dbReference type="PROSITE" id="PS00094">
    <property type="entry name" value="C5_MTASE_1"/>
    <property type="match status" value="1"/>
</dbReference>
<dbReference type="STRING" id="28117.BHV66_10470"/>
<keyword evidence="2 6" id="KW-0808">Transferase</keyword>
<dbReference type="EMBL" id="MNQH01000049">
    <property type="protein sequence ID" value="OKY92977.1"/>
    <property type="molecule type" value="Genomic_DNA"/>
</dbReference>
<dbReference type="InterPro" id="IPR031303">
    <property type="entry name" value="C5_meth_CS"/>
</dbReference>
<evidence type="ECO:0000256" key="5">
    <source>
        <dbReference type="ARBA" id="ARBA00047422"/>
    </source>
</evidence>
<dbReference type="InterPro" id="IPR001525">
    <property type="entry name" value="C5_MeTfrase"/>
</dbReference>
<evidence type="ECO:0000256" key="4">
    <source>
        <dbReference type="ARBA" id="ARBA00022747"/>
    </source>
</evidence>
<evidence type="ECO:0000313" key="10">
    <source>
        <dbReference type="EMBL" id="OKY92977.1"/>
    </source>
</evidence>
<reference evidence="10 11" key="1">
    <citation type="journal article" date="2016" name="Nat. Biotechnol.">
        <title>Measurement of bacterial replication rates in microbial communities.</title>
        <authorList>
            <person name="Brown C.T."/>
            <person name="Olm M.R."/>
            <person name="Thomas B.C."/>
            <person name="Banfield J.F."/>
        </authorList>
    </citation>
    <scope>NUCLEOTIDE SEQUENCE [LARGE SCALE GENOMIC DNA]</scope>
    <source>
        <strain evidence="10">CAG:67_53_122</strain>
    </source>
</reference>
<proteinExistence type="inferred from homology"/>
<feature type="active site" evidence="6">
    <location>
        <position position="72"/>
    </location>
</feature>
<keyword evidence="1 6" id="KW-0489">Methyltransferase</keyword>
<dbReference type="EC" id="2.1.1.37" evidence="8"/>
<sequence length="315" mass="35334">MTHASLFSGIGGFDLAAEWAGWTNAFNCEIDPFCRTILKYHFPNAKQYEDIRTADFTIWKDRIDVLTGGFPCQPFSLAGKWRGTEDDRYLWPAMLDVIRTVRPRWVVGENVYGIVNWSEGLVFEQVCADLEAAGYEVQPYIIPACGVGAPHRRDRCWFVAHRTDAGAEAMREREDGFYAVEPVAHPDGDRRRKRPNEQKPLPECVGTSDAGNGVENGIVAYSDRQRCEECNASCQSGHTQRTTQNSDAKRRIPDWNGFPTQPPVCGGDDGFPGELAGIAFPRWRREAVKACGNAIVPQVALRIFKTINEIQYGKK</sequence>
<dbReference type="AlphaFoldDB" id="A0A1Q6F298"/>
<dbReference type="PRINTS" id="PR00105">
    <property type="entry name" value="C5METTRFRASE"/>
</dbReference>
<evidence type="ECO:0000256" key="9">
    <source>
        <dbReference type="SAM" id="MobiDB-lite"/>
    </source>
</evidence>
<evidence type="ECO:0000256" key="7">
    <source>
        <dbReference type="RuleBase" id="RU000416"/>
    </source>
</evidence>
<organism evidence="10 11">
    <name type="scientific">Alistipes putredinis</name>
    <dbReference type="NCBI Taxonomy" id="28117"/>
    <lineage>
        <taxon>Bacteria</taxon>
        <taxon>Pseudomonadati</taxon>
        <taxon>Bacteroidota</taxon>
        <taxon>Bacteroidia</taxon>
        <taxon>Bacteroidales</taxon>
        <taxon>Rikenellaceae</taxon>
        <taxon>Alistipes</taxon>
    </lineage>
</organism>
<keyword evidence="4" id="KW-0680">Restriction system</keyword>
<dbReference type="NCBIfam" id="TIGR00675">
    <property type="entry name" value="dcm"/>
    <property type="match status" value="1"/>
</dbReference>
<comment type="caution">
    <text evidence="10">The sequence shown here is derived from an EMBL/GenBank/DDBJ whole genome shotgun (WGS) entry which is preliminary data.</text>
</comment>
<evidence type="ECO:0000256" key="2">
    <source>
        <dbReference type="ARBA" id="ARBA00022679"/>
    </source>
</evidence>
<keyword evidence="3 6" id="KW-0949">S-adenosyl-L-methionine</keyword>
<feature type="region of interest" description="Disordered" evidence="9">
    <location>
        <begin position="232"/>
        <end position="256"/>
    </location>
</feature>
<evidence type="ECO:0000256" key="3">
    <source>
        <dbReference type="ARBA" id="ARBA00022691"/>
    </source>
</evidence>
<dbReference type="Proteomes" id="UP000187417">
    <property type="component" value="Unassembled WGS sequence"/>
</dbReference>
<dbReference type="PANTHER" id="PTHR46098:SF1">
    <property type="entry name" value="TRNA (CYTOSINE(38)-C(5))-METHYLTRANSFERASE"/>
    <property type="match status" value="1"/>
</dbReference>
<dbReference type="Pfam" id="PF00145">
    <property type="entry name" value="DNA_methylase"/>
    <property type="match status" value="1"/>
</dbReference>
<name>A0A1Q6F298_9BACT</name>
<dbReference type="GO" id="GO:0009307">
    <property type="term" value="P:DNA restriction-modification system"/>
    <property type="evidence" value="ECO:0007669"/>
    <property type="project" value="UniProtKB-KW"/>
</dbReference>
<dbReference type="GO" id="GO:0003886">
    <property type="term" value="F:DNA (cytosine-5-)-methyltransferase activity"/>
    <property type="evidence" value="ECO:0007669"/>
    <property type="project" value="UniProtKB-EC"/>
</dbReference>
<evidence type="ECO:0000256" key="1">
    <source>
        <dbReference type="ARBA" id="ARBA00022603"/>
    </source>
</evidence>
<feature type="compositionally biased region" description="Polar residues" evidence="9">
    <location>
        <begin position="232"/>
        <end position="246"/>
    </location>
</feature>
<protein>
    <recommendedName>
        <fullName evidence="8">Cytosine-specific methyltransferase</fullName>
        <ecNumber evidence="8">2.1.1.37</ecNumber>
    </recommendedName>
</protein>
<dbReference type="PROSITE" id="PS51679">
    <property type="entry name" value="SAM_MT_C5"/>
    <property type="match status" value="1"/>
</dbReference>
<dbReference type="RefSeq" id="WP_278339561.1">
    <property type="nucleotide sequence ID" value="NZ_MNQH01000049.1"/>
</dbReference>
<evidence type="ECO:0000256" key="6">
    <source>
        <dbReference type="PROSITE-ProRule" id="PRU01016"/>
    </source>
</evidence>
<dbReference type="SUPFAM" id="SSF53335">
    <property type="entry name" value="S-adenosyl-L-methionine-dependent methyltransferases"/>
    <property type="match status" value="1"/>
</dbReference>
<comment type="catalytic activity">
    <reaction evidence="5 8">
        <text>a 2'-deoxycytidine in DNA + S-adenosyl-L-methionine = a 5-methyl-2'-deoxycytidine in DNA + S-adenosyl-L-homocysteine + H(+)</text>
        <dbReference type="Rhea" id="RHEA:13681"/>
        <dbReference type="Rhea" id="RHEA-COMP:11369"/>
        <dbReference type="Rhea" id="RHEA-COMP:11370"/>
        <dbReference type="ChEBI" id="CHEBI:15378"/>
        <dbReference type="ChEBI" id="CHEBI:57856"/>
        <dbReference type="ChEBI" id="CHEBI:59789"/>
        <dbReference type="ChEBI" id="CHEBI:85452"/>
        <dbReference type="ChEBI" id="CHEBI:85454"/>
        <dbReference type="EC" id="2.1.1.37"/>
    </reaction>
</comment>
<evidence type="ECO:0000256" key="8">
    <source>
        <dbReference type="RuleBase" id="RU000417"/>
    </source>
</evidence>
<gene>
    <name evidence="10" type="ORF">BHV66_10470</name>
</gene>
<comment type="similarity">
    <text evidence="6 7">Belongs to the class I-like SAM-binding methyltransferase superfamily. C5-methyltransferase family.</text>
</comment>
<dbReference type="PANTHER" id="PTHR46098">
    <property type="entry name" value="TRNA (CYTOSINE(38)-C(5))-METHYLTRANSFERASE"/>
    <property type="match status" value="1"/>
</dbReference>
<evidence type="ECO:0000313" key="11">
    <source>
        <dbReference type="Proteomes" id="UP000187417"/>
    </source>
</evidence>
<dbReference type="InterPro" id="IPR018117">
    <property type="entry name" value="C5_DNA_meth_AS"/>
</dbReference>
<dbReference type="PROSITE" id="PS00095">
    <property type="entry name" value="C5_MTASE_2"/>
    <property type="match status" value="1"/>
</dbReference>
<dbReference type="GO" id="GO:0032259">
    <property type="term" value="P:methylation"/>
    <property type="evidence" value="ECO:0007669"/>
    <property type="project" value="UniProtKB-KW"/>
</dbReference>